<dbReference type="Proteomes" id="UP000194127">
    <property type="component" value="Unassembled WGS sequence"/>
</dbReference>
<keyword evidence="3" id="KW-1185">Reference proteome</keyword>
<dbReference type="OrthoDB" id="3255291at2759"/>
<feature type="compositionally biased region" description="Low complexity" evidence="1">
    <location>
        <begin position="465"/>
        <end position="492"/>
    </location>
</feature>
<feature type="compositionally biased region" description="Polar residues" evidence="1">
    <location>
        <begin position="371"/>
        <end position="392"/>
    </location>
</feature>
<feature type="compositionally biased region" description="Basic and acidic residues" evidence="1">
    <location>
        <begin position="298"/>
        <end position="309"/>
    </location>
</feature>
<reference evidence="2 3" key="1">
    <citation type="submission" date="2017-04" db="EMBL/GenBank/DDBJ databases">
        <title>Genome Sequence of the Model Brown-Rot Fungus Postia placenta SB12.</title>
        <authorList>
            <consortium name="DOE Joint Genome Institute"/>
            <person name="Gaskell J."/>
            <person name="Kersten P."/>
            <person name="Larrondo L.F."/>
            <person name="Canessa P."/>
            <person name="Martinez D."/>
            <person name="Hibbett D."/>
            <person name="Schmoll M."/>
            <person name="Kubicek C.P."/>
            <person name="Martinez A.T."/>
            <person name="Yadav J."/>
            <person name="Master E."/>
            <person name="Magnuson J.K."/>
            <person name="James T."/>
            <person name="Yaver D."/>
            <person name="Berka R."/>
            <person name="Labutti K."/>
            <person name="Lipzen A."/>
            <person name="Aerts A."/>
            <person name="Barry K."/>
            <person name="Henrissat B."/>
            <person name="Blanchette R."/>
            <person name="Grigoriev I."/>
            <person name="Cullen D."/>
        </authorList>
    </citation>
    <scope>NUCLEOTIDE SEQUENCE [LARGE SCALE GENOMIC DNA]</scope>
    <source>
        <strain evidence="2 3">MAD-698-R-SB12</strain>
    </source>
</reference>
<feature type="compositionally biased region" description="Polar residues" evidence="1">
    <location>
        <begin position="353"/>
        <end position="363"/>
    </location>
</feature>
<dbReference type="EMBL" id="KZ110595">
    <property type="protein sequence ID" value="OSX63363.1"/>
    <property type="molecule type" value="Genomic_DNA"/>
</dbReference>
<feature type="compositionally biased region" description="Basic and acidic residues" evidence="1">
    <location>
        <begin position="543"/>
        <end position="562"/>
    </location>
</feature>
<dbReference type="GeneID" id="36327321"/>
<feature type="compositionally biased region" description="Low complexity" evidence="1">
    <location>
        <begin position="601"/>
        <end position="648"/>
    </location>
</feature>
<feature type="compositionally biased region" description="Low complexity" evidence="1">
    <location>
        <begin position="261"/>
        <end position="287"/>
    </location>
</feature>
<proteinExistence type="predicted"/>
<dbReference type="AlphaFoldDB" id="A0A1X6N4K0"/>
<evidence type="ECO:0000313" key="2">
    <source>
        <dbReference type="EMBL" id="OSX63363.1"/>
    </source>
</evidence>
<feature type="compositionally biased region" description="Low complexity" evidence="1">
    <location>
        <begin position="663"/>
        <end position="694"/>
    </location>
</feature>
<feature type="compositionally biased region" description="Polar residues" evidence="1">
    <location>
        <begin position="405"/>
        <end position="416"/>
    </location>
</feature>
<feature type="compositionally biased region" description="Polar residues" evidence="1">
    <location>
        <begin position="175"/>
        <end position="187"/>
    </location>
</feature>
<feature type="compositionally biased region" description="Low complexity" evidence="1">
    <location>
        <begin position="570"/>
        <end position="583"/>
    </location>
</feature>
<feature type="region of interest" description="Disordered" evidence="1">
    <location>
        <begin position="153"/>
        <end position="701"/>
    </location>
</feature>
<evidence type="ECO:0000256" key="1">
    <source>
        <dbReference type="SAM" id="MobiDB-lite"/>
    </source>
</evidence>
<sequence length="787" mass="85217">MSWVNPPQYAAWPTVHTASHSWQGQWPPTAPAPYPGPPPVPAGVNPQAWTSGQWQLNPMFRGAMVGTQAAFQAWAPHPSWGAPMANAHGGPGANFNPYKRVPNPGNAEYWNTKLKENGLGLENMHIREEAPKKTQDNGVTHTPWVWVPKELCESPEHNDSSTLPNGQGGPEKHGSSQSSQNSAVRTQSHPHERSSTTSDAYRQVRPPQELVDVYSSSSATRDKRPTAGQSHQRRDSAQQPDPRVRAEANVVPDRVVPPAVSSYSTYSQQQQQPQQQQQQQHYQQQSQPHHRQPSSDVSSREHQQARDLRTSPNRSVPSATSSASAAAAAANGTNASMNLAAPAPRPSALEAFSSKQDLQTTFSPGIIRTPNHYSSASTGSTPARRSTSEGIQSSSTTPSRRTSTDDANGLSTTPLRRSTGDDAYSFSSTPTRRSSYDDAGRTPSRPSISPQSHGPIYGPPSNAPSRSNSLSKRQSSTSTIPSTSSDTASAPTLPFLANFTEEPAGLLSPLVAPTRTSNGSSPKERELTRHHTYPSFPGFETIPEDRATHPRTPRPPDRDQGRDPNATPYASARSPPRSSRVSPDTAPRQISRSQTYPLLDAPASSRASTTPSRSPNTSTPSRSPNTSTPSRSPNTTSRSRGPSPSRTTRVSHNPLPQPPMPSYYPTASVSASASASSSYPTSSTSVSSSSASMPVVPPVSHRKTRTGFWNRRGDHLIMERNGQFIVYAPRNLANPPELGHYPSPVEGFMDQFGKKVRYDPTVPELPDSLPSHGEPPTRPYEHFVQYV</sequence>
<name>A0A1X6N4K0_9APHY</name>
<evidence type="ECO:0000313" key="3">
    <source>
        <dbReference type="Proteomes" id="UP000194127"/>
    </source>
</evidence>
<gene>
    <name evidence="2" type="ORF">POSPLADRAFT_1069804</name>
</gene>
<accession>A0A1X6N4K0</accession>
<feature type="compositionally biased region" description="Basic and acidic residues" evidence="1">
    <location>
        <begin position="232"/>
        <end position="246"/>
    </location>
</feature>
<feature type="compositionally biased region" description="Low complexity" evidence="1">
    <location>
        <begin position="318"/>
        <end position="336"/>
    </location>
</feature>
<dbReference type="STRING" id="670580.A0A1X6N4K0"/>
<protein>
    <submittedName>
        <fullName evidence="2">Uncharacterized protein</fullName>
    </submittedName>
</protein>
<organism evidence="2 3">
    <name type="scientific">Postia placenta MAD-698-R-SB12</name>
    <dbReference type="NCBI Taxonomy" id="670580"/>
    <lineage>
        <taxon>Eukaryota</taxon>
        <taxon>Fungi</taxon>
        <taxon>Dikarya</taxon>
        <taxon>Basidiomycota</taxon>
        <taxon>Agaricomycotina</taxon>
        <taxon>Agaricomycetes</taxon>
        <taxon>Polyporales</taxon>
        <taxon>Adustoporiaceae</taxon>
        <taxon>Rhodonia</taxon>
    </lineage>
</organism>
<dbReference type="RefSeq" id="XP_024340157.1">
    <property type="nucleotide sequence ID" value="XM_024482371.1"/>
</dbReference>